<evidence type="ECO:0000313" key="2">
    <source>
        <dbReference type="Proteomes" id="UP000807342"/>
    </source>
</evidence>
<proteinExistence type="predicted"/>
<name>A0A9P5WXN9_9AGAR</name>
<sequence>MACKSRRNATASDTKLSDTIVAFLNAQNQDLCAKSIVQTSLLVMLPKLAQIQIHCKLDAIGFAYEAPTLLLPPTKSANEAEDNSDDEMDIHLFNNALTHLLKWVGEDGFNQAFLTSYHHLPFWDLGPVPSSPPPNVVQSSAQLNIQLSAPTWCFLAAMDQNRQVASKFTKEELKELSPHLTFGCKSQLS</sequence>
<organism evidence="1 2">
    <name type="scientific">Macrolepiota fuliginosa MF-IS2</name>
    <dbReference type="NCBI Taxonomy" id="1400762"/>
    <lineage>
        <taxon>Eukaryota</taxon>
        <taxon>Fungi</taxon>
        <taxon>Dikarya</taxon>
        <taxon>Basidiomycota</taxon>
        <taxon>Agaricomycotina</taxon>
        <taxon>Agaricomycetes</taxon>
        <taxon>Agaricomycetidae</taxon>
        <taxon>Agaricales</taxon>
        <taxon>Agaricineae</taxon>
        <taxon>Agaricaceae</taxon>
        <taxon>Macrolepiota</taxon>
    </lineage>
</organism>
<dbReference type="AlphaFoldDB" id="A0A9P5WXN9"/>
<keyword evidence="2" id="KW-1185">Reference proteome</keyword>
<comment type="caution">
    <text evidence="1">The sequence shown here is derived from an EMBL/GenBank/DDBJ whole genome shotgun (WGS) entry which is preliminary data.</text>
</comment>
<protein>
    <submittedName>
        <fullName evidence="1">Uncharacterized protein</fullName>
    </submittedName>
</protein>
<reference evidence="1" key="1">
    <citation type="submission" date="2020-11" db="EMBL/GenBank/DDBJ databases">
        <authorList>
            <consortium name="DOE Joint Genome Institute"/>
            <person name="Ahrendt S."/>
            <person name="Riley R."/>
            <person name="Andreopoulos W."/>
            <person name="Labutti K."/>
            <person name="Pangilinan J."/>
            <person name="Ruiz-Duenas F.J."/>
            <person name="Barrasa J.M."/>
            <person name="Sanchez-Garcia M."/>
            <person name="Camarero S."/>
            <person name="Miyauchi S."/>
            <person name="Serrano A."/>
            <person name="Linde D."/>
            <person name="Babiker R."/>
            <person name="Drula E."/>
            <person name="Ayuso-Fernandez I."/>
            <person name="Pacheco R."/>
            <person name="Padilla G."/>
            <person name="Ferreira P."/>
            <person name="Barriuso J."/>
            <person name="Kellner H."/>
            <person name="Castanera R."/>
            <person name="Alfaro M."/>
            <person name="Ramirez L."/>
            <person name="Pisabarro A.G."/>
            <person name="Kuo A."/>
            <person name="Tritt A."/>
            <person name="Lipzen A."/>
            <person name="He G."/>
            <person name="Yan M."/>
            <person name="Ng V."/>
            <person name="Cullen D."/>
            <person name="Martin F."/>
            <person name="Rosso M.-N."/>
            <person name="Henrissat B."/>
            <person name="Hibbett D."/>
            <person name="Martinez A.T."/>
            <person name="Grigoriev I.V."/>
        </authorList>
    </citation>
    <scope>NUCLEOTIDE SEQUENCE</scope>
    <source>
        <strain evidence="1">MF-IS2</strain>
    </source>
</reference>
<evidence type="ECO:0000313" key="1">
    <source>
        <dbReference type="EMBL" id="KAF9439766.1"/>
    </source>
</evidence>
<accession>A0A9P5WXN9</accession>
<gene>
    <name evidence="1" type="ORF">P691DRAFT_768923</name>
</gene>
<dbReference type="EMBL" id="MU153464">
    <property type="protein sequence ID" value="KAF9439766.1"/>
    <property type="molecule type" value="Genomic_DNA"/>
</dbReference>
<dbReference type="Proteomes" id="UP000807342">
    <property type="component" value="Unassembled WGS sequence"/>
</dbReference>